<evidence type="ECO:0000313" key="8">
    <source>
        <dbReference type="EMBL" id="KAL3350457.1"/>
    </source>
</evidence>
<protein>
    <recommendedName>
        <fullName evidence="7">Epidermal patterning factor-like protein</fullName>
    </recommendedName>
</protein>
<keyword evidence="3 7" id="KW-0217">Developmental protein</keyword>
<comment type="function">
    <text evidence="7">Controls stomatal patterning.</text>
</comment>
<proteinExistence type="inferred from homology"/>
<dbReference type="EMBL" id="JBJKTR010000013">
    <property type="protein sequence ID" value="KAL3350457.1"/>
    <property type="molecule type" value="Genomic_DNA"/>
</dbReference>
<name>A0ABD2T339_9SOLN</name>
<organism evidence="8 9">
    <name type="scientific">Solanum stoloniferum</name>
    <dbReference type="NCBI Taxonomy" id="62892"/>
    <lineage>
        <taxon>Eukaryota</taxon>
        <taxon>Viridiplantae</taxon>
        <taxon>Streptophyta</taxon>
        <taxon>Embryophyta</taxon>
        <taxon>Tracheophyta</taxon>
        <taxon>Spermatophyta</taxon>
        <taxon>Magnoliopsida</taxon>
        <taxon>eudicotyledons</taxon>
        <taxon>Gunneridae</taxon>
        <taxon>Pentapetalae</taxon>
        <taxon>asterids</taxon>
        <taxon>lamiids</taxon>
        <taxon>Solanales</taxon>
        <taxon>Solanaceae</taxon>
        <taxon>Solanoideae</taxon>
        <taxon>Solaneae</taxon>
        <taxon>Solanum</taxon>
    </lineage>
</organism>
<evidence type="ECO:0000256" key="3">
    <source>
        <dbReference type="ARBA" id="ARBA00022473"/>
    </source>
</evidence>
<gene>
    <name evidence="8" type="ORF">AABB24_023088</name>
</gene>
<dbReference type="AlphaFoldDB" id="A0ABD2T339"/>
<evidence type="ECO:0000256" key="7">
    <source>
        <dbReference type="RuleBase" id="RU367102"/>
    </source>
</evidence>
<dbReference type="PANTHER" id="PTHR33109">
    <property type="entry name" value="EPIDERMAL PATTERNING FACTOR-LIKE PROTEIN 4"/>
    <property type="match status" value="1"/>
</dbReference>
<dbReference type="GO" id="GO:0005576">
    <property type="term" value="C:extracellular region"/>
    <property type="evidence" value="ECO:0007669"/>
    <property type="project" value="UniProtKB-SubCell"/>
</dbReference>
<evidence type="ECO:0000256" key="4">
    <source>
        <dbReference type="ARBA" id="ARBA00022525"/>
    </source>
</evidence>
<evidence type="ECO:0000256" key="6">
    <source>
        <dbReference type="ARBA" id="ARBA00023157"/>
    </source>
</evidence>
<sequence>SELMMEFKTLTKKLFLVLFLFLTKIPTFQLMLHSRKLSPIPPALPPVLHKWTRDEEVIRVDGSIPVACHSKCYQCMPCMPIQVLIEEDNDEQNNEQYYPQVWRCSCGDKVFSP</sequence>
<dbReference type="Pfam" id="PF17181">
    <property type="entry name" value="EPF"/>
    <property type="match status" value="1"/>
</dbReference>
<comment type="subcellular location">
    <subcellularLocation>
        <location evidence="1 7">Secreted</location>
    </subcellularLocation>
</comment>
<comment type="similarity">
    <text evidence="2 7">Belongs to the plant cysteine rich small secretory peptide family. Epidermal patterning factor subfamily.</text>
</comment>
<keyword evidence="4 7" id="KW-0964">Secreted</keyword>
<feature type="non-terminal residue" evidence="8">
    <location>
        <position position="1"/>
    </location>
</feature>
<keyword evidence="5" id="KW-0732">Signal</keyword>
<dbReference type="PANTHER" id="PTHR33109:SF49">
    <property type="entry name" value="EPIDERMAL PATTERNING FACTOR-LIKE PROTEIN"/>
    <property type="match status" value="1"/>
</dbReference>
<evidence type="ECO:0000313" key="9">
    <source>
        <dbReference type="Proteomes" id="UP001627284"/>
    </source>
</evidence>
<evidence type="ECO:0000256" key="5">
    <source>
        <dbReference type="ARBA" id="ARBA00022729"/>
    </source>
</evidence>
<comment type="caution">
    <text evidence="8">The sequence shown here is derived from an EMBL/GenBank/DDBJ whole genome shotgun (WGS) entry which is preliminary data.</text>
</comment>
<dbReference type="GO" id="GO:0010052">
    <property type="term" value="P:guard cell differentiation"/>
    <property type="evidence" value="ECO:0007669"/>
    <property type="project" value="UniProtKB-UniRule"/>
</dbReference>
<reference evidence="8 9" key="1">
    <citation type="submission" date="2024-05" db="EMBL/GenBank/DDBJ databases">
        <title>De novo assembly of an allotetraploid wild potato.</title>
        <authorList>
            <person name="Hosaka A.J."/>
        </authorList>
    </citation>
    <scope>NUCLEOTIDE SEQUENCE [LARGE SCALE GENOMIC DNA]</scope>
    <source>
        <tissue evidence="8">Young leaves</tissue>
    </source>
</reference>
<keyword evidence="9" id="KW-1185">Reference proteome</keyword>
<evidence type="ECO:0000256" key="2">
    <source>
        <dbReference type="ARBA" id="ARBA00008127"/>
    </source>
</evidence>
<accession>A0ABD2T339</accession>
<keyword evidence="6" id="KW-1015">Disulfide bond</keyword>
<evidence type="ECO:0000256" key="1">
    <source>
        <dbReference type="ARBA" id="ARBA00004613"/>
    </source>
</evidence>
<dbReference type="Proteomes" id="UP001627284">
    <property type="component" value="Unassembled WGS sequence"/>
</dbReference>
<dbReference type="InterPro" id="IPR039455">
    <property type="entry name" value="EPFL"/>
</dbReference>